<keyword evidence="9" id="KW-1185">Reference proteome</keyword>
<evidence type="ECO:0000256" key="7">
    <source>
        <dbReference type="SAM" id="MobiDB-lite"/>
    </source>
</evidence>
<evidence type="ECO:0000256" key="1">
    <source>
        <dbReference type="ARBA" id="ARBA00004370"/>
    </source>
</evidence>
<organism evidence="8 9">
    <name type="scientific">Heracleum sosnowskyi</name>
    <dbReference type="NCBI Taxonomy" id="360622"/>
    <lineage>
        <taxon>Eukaryota</taxon>
        <taxon>Viridiplantae</taxon>
        <taxon>Streptophyta</taxon>
        <taxon>Embryophyta</taxon>
        <taxon>Tracheophyta</taxon>
        <taxon>Spermatophyta</taxon>
        <taxon>Magnoliopsida</taxon>
        <taxon>eudicotyledons</taxon>
        <taxon>Gunneridae</taxon>
        <taxon>Pentapetalae</taxon>
        <taxon>asterids</taxon>
        <taxon>campanulids</taxon>
        <taxon>Apiales</taxon>
        <taxon>Apiaceae</taxon>
        <taxon>Apioideae</taxon>
        <taxon>apioid superclade</taxon>
        <taxon>Tordylieae</taxon>
        <taxon>Tordyliinae</taxon>
        <taxon>Heracleum</taxon>
    </lineage>
</organism>
<evidence type="ECO:0000256" key="5">
    <source>
        <dbReference type="ARBA" id="ARBA00023136"/>
    </source>
</evidence>
<dbReference type="Pfam" id="PF00560">
    <property type="entry name" value="LRR_1"/>
    <property type="match status" value="3"/>
</dbReference>
<dbReference type="EMBL" id="JAUIZM010000010">
    <property type="protein sequence ID" value="KAK1361946.1"/>
    <property type="molecule type" value="Genomic_DNA"/>
</dbReference>
<evidence type="ECO:0000313" key="9">
    <source>
        <dbReference type="Proteomes" id="UP001237642"/>
    </source>
</evidence>
<keyword evidence="3" id="KW-0732">Signal</keyword>
<gene>
    <name evidence="8" type="ORF">POM88_046420</name>
</gene>
<keyword evidence="4" id="KW-0677">Repeat</keyword>
<dbReference type="InterPro" id="IPR053213">
    <property type="entry name" value="RLP29"/>
</dbReference>
<proteinExistence type="predicted"/>
<keyword evidence="6" id="KW-0325">Glycoprotein</keyword>
<dbReference type="SUPFAM" id="SSF52058">
    <property type="entry name" value="L domain-like"/>
    <property type="match status" value="1"/>
</dbReference>
<dbReference type="InterPro" id="IPR032675">
    <property type="entry name" value="LRR_dom_sf"/>
</dbReference>
<reference evidence="8" key="1">
    <citation type="submission" date="2023-02" db="EMBL/GenBank/DDBJ databases">
        <title>Genome of toxic invasive species Heracleum sosnowskyi carries increased number of genes despite the absence of recent whole-genome duplications.</title>
        <authorList>
            <person name="Schelkunov M."/>
            <person name="Shtratnikova V."/>
            <person name="Makarenko M."/>
            <person name="Klepikova A."/>
            <person name="Omelchenko D."/>
            <person name="Novikova G."/>
            <person name="Obukhova E."/>
            <person name="Bogdanov V."/>
            <person name="Penin A."/>
            <person name="Logacheva M."/>
        </authorList>
    </citation>
    <scope>NUCLEOTIDE SEQUENCE</scope>
    <source>
        <strain evidence="8">Hsosn_3</strain>
        <tissue evidence="8">Leaf</tissue>
    </source>
</reference>
<evidence type="ECO:0000256" key="2">
    <source>
        <dbReference type="ARBA" id="ARBA00022614"/>
    </source>
</evidence>
<sequence length="367" mass="42488">MNLMFESNANPAHYVESAICILNTVKKNWIEDECLSIWLWRIQTFSSSNIRFHLSSLQLLLLNGNKLSGHLPDERGYLQHLRGLQVDENQISGPIPKSFSNLGSVRHLHLNNNSISGQIPSELSNLSTLIHLLVDNNNLYGYLPSEFSNIPNLRIIQLDNNNFHGAVIPAVYGNLSRLVKLSLRNCSLQGALPNFSKLSRLKYLDLSWNQLTGSIQSDKLSDNMTNMYAHDAIPIKQRLWATAYMHPLEFFDALAPLRHFWAVITWQWWIQEMRRFGGALVRLTFLDEQRVLLDMVTWMEKGSLSEMKTRSLDALQCREEDEITHSDRVDKLGKLEQSLEKKSERIEERPESKFENFEREREPTQVR</sequence>
<evidence type="ECO:0000256" key="3">
    <source>
        <dbReference type="ARBA" id="ARBA00022729"/>
    </source>
</evidence>
<name>A0AAD8H8U2_9APIA</name>
<dbReference type="InterPro" id="IPR001611">
    <property type="entry name" value="Leu-rich_rpt"/>
</dbReference>
<accession>A0AAD8H8U2</accession>
<protein>
    <submittedName>
        <fullName evidence="8">Uncharacterized protein</fullName>
    </submittedName>
</protein>
<comment type="caution">
    <text evidence="8">The sequence shown here is derived from an EMBL/GenBank/DDBJ whole genome shotgun (WGS) entry which is preliminary data.</text>
</comment>
<keyword evidence="5" id="KW-0472">Membrane</keyword>
<dbReference type="PANTHER" id="PTHR48009:SF7">
    <property type="entry name" value="LEUCINE-RICH REPEAT (LRR) FAMILY PROTEIN"/>
    <property type="match status" value="1"/>
</dbReference>
<dbReference type="AlphaFoldDB" id="A0AAD8H8U2"/>
<reference evidence="8" key="2">
    <citation type="submission" date="2023-05" db="EMBL/GenBank/DDBJ databases">
        <authorList>
            <person name="Schelkunov M.I."/>
        </authorList>
    </citation>
    <scope>NUCLEOTIDE SEQUENCE</scope>
    <source>
        <strain evidence="8">Hsosn_3</strain>
        <tissue evidence="8">Leaf</tissue>
    </source>
</reference>
<evidence type="ECO:0000313" key="8">
    <source>
        <dbReference type="EMBL" id="KAK1361946.1"/>
    </source>
</evidence>
<feature type="region of interest" description="Disordered" evidence="7">
    <location>
        <begin position="339"/>
        <end position="367"/>
    </location>
</feature>
<dbReference type="GO" id="GO:0016020">
    <property type="term" value="C:membrane"/>
    <property type="evidence" value="ECO:0007669"/>
    <property type="project" value="UniProtKB-SubCell"/>
</dbReference>
<comment type="subcellular location">
    <subcellularLocation>
        <location evidence="1">Membrane</location>
    </subcellularLocation>
</comment>
<evidence type="ECO:0000256" key="6">
    <source>
        <dbReference type="ARBA" id="ARBA00023180"/>
    </source>
</evidence>
<dbReference type="Proteomes" id="UP001237642">
    <property type="component" value="Unassembled WGS sequence"/>
</dbReference>
<dbReference type="PANTHER" id="PTHR48009">
    <property type="entry name" value="LEUCINE-RICH REPEAT (LRR) FAMILY PROTEIN"/>
    <property type="match status" value="1"/>
</dbReference>
<keyword evidence="2" id="KW-0433">Leucine-rich repeat</keyword>
<dbReference type="FunFam" id="3.80.10.10:FF:000041">
    <property type="entry name" value="LRR receptor-like serine/threonine-protein kinase ERECTA"/>
    <property type="match status" value="1"/>
</dbReference>
<evidence type="ECO:0000256" key="4">
    <source>
        <dbReference type="ARBA" id="ARBA00022737"/>
    </source>
</evidence>
<dbReference type="Gene3D" id="3.80.10.10">
    <property type="entry name" value="Ribonuclease Inhibitor"/>
    <property type="match status" value="1"/>
</dbReference>